<feature type="binding site" evidence="9">
    <location>
        <position position="152"/>
    </location>
    <ligand>
        <name>NAD(+)</name>
        <dbReference type="ChEBI" id="CHEBI:57540"/>
    </ligand>
</feature>
<dbReference type="GO" id="GO:0005737">
    <property type="term" value="C:cytoplasm"/>
    <property type="evidence" value="ECO:0007669"/>
    <property type="project" value="UniProtKB-SubCell"/>
</dbReference>
<dbReference type="GO" id="GO:0019674">
    <property type="term" value="P:NAD+ metabolic process"/>
    <property type="evidence" value="ECO:0007669"/>
    <property type="project" value="InterPro"/>
</dbReference>
<feature type="binding site" evidence="9">
    <location>
        <begin position="165"/>
        <end position="170"/>
    </location>
    <ligand>
        <name>NAD(+)</name>
        <dbReference type="ChEBI" id="CHEBI:57540"/>
    </ligand>
</feature>
<dbReference type="Gene3D" id="3.40.50.10330">
    <property type="entry name" value="Probable inorganic polyphosphate/atp-NAD kinase, domain 1"/>
    <property type="match status" value="1"/>
</dbReference>
<keyword evidence="7 9" id="KW-0520">NAD</keyword>
<evidence type="ECO:0000313" key="11">
    <source>
        <dbReference type="Proteomes" id="UP000070096"/>
    </source>
</evidence>
<dbReference type="PANTHER" id="PTHR20275">
    <property type="entry name" value="NAD KINASE"/>
    <property type="match status" value="1"/>
</dbReference>
<sequence>MKNTDKKIAVFSNYKPQSKEVCQLLIKKLRQNRFILTDKNPDIVISVGGDGMLLSVFHKYEKQLDKVRFVGVHTGHLGFYTDYRDFEIDKLIDNLKLDTGAQVSYPILNVRIFLEDGSVKTKLALNEATIKRSDRTMVADVMINHVAFERFRGDGISVSTPTGSTAYNKSLGGAVLHPTIEALQIAEVASLNNRVYRTLGSSIIVPKKDKIEIFPTRNDQHTISVDNRTYTFKHIAKVEFQIDNHKIHFVASPSHTSFWNRVKDAFIGEVDDEI</sequence>
<evidence type="ECO:0000256" key="4">
    <source>
        <dbReference type="ARBA" id="ARBA00022777"/>
    </source>
</evidence>
<dbReference type="Pfam" id="PF01513">
    <property type="entry name" value="NAD_kinase"/>
    <property type="match status" value="1"/>
</dbReference>
<accession>A0A139NCB8</accession>
<evidence type="ECO:0000256" key="6">
    <source>
        <dbReference type="ARBA" id="ARBA00022857"/>
    </source>
</evidence>
<feature type="binding site" evidence="9">
    <location>
        <begin position="50"/>
        <end position="51"/>
    </location>
    <ligand>
        <name>NAD(+)</name>
        <dbReference type="ChEBI" id="CHEBI:57540"/>
    </ligand>
</feature>
<dbReference type="GO" id="GO:0051287">
    <property type="term" value="F:NAD binding"/>
    <property type="evidence" value="ECO:0007669"/>
    <property type="project" value="UniProtKB-ARBA"/>
</dbReference>
<dbReference type="Gene3D" id="2.60.200.30">
    <property type="entry name" value="Probable inorganic polyphosphate/atp-NAD kinase, domain 2"/>
    <property type="match status" value="1"/>
</dbReference>
<comment type="caution">
    <text evidence="9">Lacks conserved residue(s) required for the propagation of feature annotation.</text>
</comment>
<reference evidence="10 11" key="1">
    <citation type="submission" date="2016-01" db="EMBL/GenBank/DDBJ databases">
        <title>Highly variable Streptococcus oralis are common among viridans streptococci isolated from primates.</title>
        <authorList>
            <person name="Denapaite D."/>
            <person name="Rieger M."/>
            <person name="Koendgen S."/>
            <person name="Brueckner R."/>
            <person name="Ochigava I."/>
            <person name="Kappeler P."/>
            <person name="Maetz-Rensing K."/>
            <person name="Leendertz F."/>
            <person name="Hakenbeck R."/>
        </authorList>
    </citation>
    <scope>NUCLEOTIDE SEQUENCE [LARGE SCALE GENOMIC DNA]</scope>
    <source>
        <strain evidence="10 11">DD07</strain>
    </source>
</reference>
<evidence type="ECO:0000256" key="2">
    <source>
        <dbReference type="ARBA" id="ARBA00022679"/>
    </source>
</evidence>
<dbReference type="GO" id="GO:0005524">
    <property type="term" value="F:ATP binding"/>
    <property type="evidence" value="ECO:0007669"/>
    <property type="project" value="UniProtKB-KW"/>
</dbReference>
<dbReference type="EC" id="2.7.1.23" evidence="9"/>
<feature type="binding site" evidence="9">
    <location>
        <position position="189"/>
    </location>
    <ligand>
        <name>NAD(+)</name>
        <dbReference type="ChEBI" id="CHEBI:57540"/>
    </ligand>
</feature>
<feature type="binding site" evidence="9">
    <location>
        <begin position="126"/>
        <end position="127"/>
    </location>
    <ligand>
        <name>NAD(+)</name>
        <dbReference type="ChEBI" id="CHEBI:57540"/>
    </ligand>
</feature>
<dbReference type="InterPro" id="IPR002504">
    <property type="entry name" value="NADK"/>
</dbReference>
<feature type="binding site" evidence="9">
    <location>
        <position position="154"/>
    </location>
    <ligand>
        <name>NAD(+)</name>
        <dbReference type="ChEBI" id="CHEBI:57540"/>
    </ligand>
</feature>
<evidence type="ECO:0000256" key="7">
    <source>
        <dbReference type="ARBA" id="ARBA00023027"/>
    </source>
</evidence>
<dbReference type="GO" id="GO:0046872">
    <property type="term" value="F:metal ion binding"/>
    <property type="evidence" value="ECO:0007669"/>
    <property type="project" value="UniProtKB-UniRule"/>
</dbReference>
<dbReference type="NCBIfam" id="NF003424">
    <property type="entry name" value="PRK04885.1"/>
    <property type="match status" value="1"/>
</dbReference>
<comment type="similarity">
    <text evidence="9">Belongs to the NAD kinase family.</text>
</comment>
<dbReference type="InterPro" id="IPR017438">
    <property type="entry name" value="ATP-NAD_kinase_N"/>
</dbReference>
<keyword evidence="2 9" id="KW-0808">Transferase</keyword>
<dbReference type="PATRIC" id="fig|1302.21.peg.506"/>
<comment type="cofactor">
    <cofactor evidence="9">
        <name>a divalent metal cation</name>
        <dbReference type="ChEBI" id="CHEBI:60240"/>
    </cofactor>
</comment>
<comment type="caution">
    <text evidence="10">The sequence shown here is derived from an EMBL/GenBank/DDBJ whole genome shotgun (WGS) entry which is preliminary data.</text>
</comment>
<dbReference type="AlphaFoldDB" id="A0A139NCB8"/>
<organism evidence="10 11">
    <name type="scientific">Streptococcus gordonii</name>
    <dbReference type="NCBI Taxonomy" id="1302"/>
    <lineage>
        <taxon>Bacteria</taxon>
        <taxon>Bacillati</taxon>
        <taxon>Bacillota</taxon>
        <taxon>Bacilli</taxon>
        <taxon>Lactobacillales</taxon>
        <taxon>Streptococcaceae</taxon>
        <taxon>Streptococcus</taxon>
    </lineage>
</organism>
<dbReference type="InterPro" id="IPR017437">
    <property type="entry name" value="ATP-NAD_kinase_PpnK-typ_C"/>
</dbReference>
<keyword evidence="5 9" id="KW-0067">ATP-binding</keyword>
<evidence type="ECO:0000256" key="5">
    <source>
        <dbReference type="ARBA" id="ARBA00022840"/>
    </source>
</evidence>
<dbReference type="EMBL" id="LQRC01000071">
    <property type="protein sequence ID" value="KXT73394.1"/>
    <property type="molecule type" value="Genomic_DNA"/>
</dbReference>
<protein>
    <recommendedName>
        <fullName evidence="9">NAD kinase</fullName>
        <ecNumber evidence="9">2.7.1.23</ecNumber>
    </recommendedName>
    <alternativeName>
        <fullName evidence="9">ATP-dependent NAD kinase</fullName>
    </alternativeName>
</protein>
<dbReference type="GO" id="GO:0006741">
    <property type="term" value="P:NADP+ biosynthetic process"/>
    <property type="evidence" value="ECO:0007669"/>
    <property type="project" value="UniProtKB-UniRule"/>
</dbReference>
<dbReference type="OMA" id="YRHTHFW"/>
<evidence type="ECO:0000256" key="3">
    <source>
        <dbReference type="ARBA" id="ARBA00022741"/>
    </source>
</evidence>
<dbReference type="InterPro" id="IPR016064">
    <property type="entry name" value="NAD/diacylglycerol_kinase_sf"/>
</dbReference>
<comment type="function">
    <text evidence="9">Involved in the regulation of the intracellular balance of NAD and NADP, and is a key enzyme in the biosynthesis of NADP. Catalyzes specifically the phosphorylation on 2'-hydroxyl of the adenosine moiety of NAD to yield NADP.</text>
</comment>
<dbReference type="Proteomes" id="UP000070096">
    <property type="component" value="Unassembled WGS sequence"/>
</dbReference>
<feature type="active site" description="Proton acceptor" evidence="9">
    <location>
        <position position="50"/>
    </location>
</feature>
<dbReference type="SMR" id="A0A139NCB8"/>
<evidence type="ECO:0000313" key="10">
    <source>
        <dbReference type="EMBL" id="KXT73394.1"/>
    </source>
</evidence>
<evidence type="ECO:0000256" key="8">
    <source>
        <dbReference type="ARBA" id="ARBA00047925"/>
    </source>
</evidence>
<dbReference type="HAMAP" id="MF_00361">
    <property type="entry name" value="NAD_kinase"/>
    <property type="match status" value="1"/>
</dbReference>
<keyword evidence="4 9" id="KW-0418">Kinase</keyword>
<name>A0A139NCB8_STRGN</name>
<dbReference type="FunFam" id="2.60.200.30:FF:000002">
    <property type="entry name" value="NAD kinase"/>
    <property type="match status" value="1"/>
</dbReference>
<keyword evidence="1 9" id="KW-0963">Cytoplasm</keyword>
<dbReference type="RefSeq" id="WP_012000622.1">
    <property type="nucleotide sequence ID" value="NZ_CABEIB010000003.1"/>
</dbReference>
<gene>
    <name evidence="9" type="primary">nadK</name>
    <name evidence="10" type="ORF">SGODD07_00449</name>
</gene>
<proteinExistence type="inferred from homology"/>
<dbReference type="PANTHER" id="PTHR20275:SF0">
    <property type="entry name" value="NAD KINASE"/>
    <property type="match status" value="1"/>
</dbReference>
<comment type="subcellular location">
    <subcellularLocation>
        <location evidence="9">Cytoplasm</location>
    </subcellularLocation>
</comment>
<dbReference type="SUPFAM" id="SSF111331">
    <property type="entry name" value="NAD kinase/diacylglycerol kinase-like"/>
    <property type="match status" value="1"/>
</dbReference>
<keyword evidence="6 9" id="KW-0521">NADP</keyword>
<evidence type="ECO:0000256" key="1">
    <source>
        <dbReference type="ARBA" id="ARBA00022490"/>
    </source>
</evidence>
<dbReference type="GO" id="GO:0003951">
    <property type="term" value="F:NAD+ kinase activity"/>
    <property type="evidence" value="ECO:0007669"/>
    <property type="project" value="UniProtKB-UniRule"/>
</dbReference>
<evidence type="ECO:0000256" key="9">
    <source>
        <dbReference type="HAMAP-Rule" id="MF_00361"/>
    </source>
</evidence>
<comment type="catalytic activity">
    <reaction evidence="8 9">
        <text>NAD(+) + ATP = ADP + NADP(+) + H(+)</text>
        <dbReference type="Rhea" id="RHEA:18629"/>
        <dbReference type="ChEBI" id="CHEBI:15378"/>
        <dbReference type="ChEBI" id="CHEBI:30616"/>
        <dbReference type="ChEBI" id="CHEBI:57540"/>
        <dbReference type="ChEBI" id="CHEBI:58349"/>
        <dbReference type="ChEBI" id="CHEBI:456216"/>
        <dbReference type="EC" id="2.7.1.23"/>
    </reaction>
</comment>
<keyword evidence="3 9" id="KW-0547">Nucleotide-binding</keyword>
<dbReference type="Pfam" id="PF20143">
    <property type="entry name" value="NAD_kinase_C"/>
    <property type="match status" value="1"/>
</dbReference>